<accession>A0A2S5SYE9</accession>
<organism evidence="7 8">
    <name type="scientific">Caldimonas caldifontis</name>
    <dbReference type="NCBI Taxonomy" id="1452508"/>
    <lineage>
        <taxon>Bacteria</taxon>
        <taxon>Pseudomonadati</taxon>
        <taxon>Pseudomonadota</taxon>
        <taxon>Betaproteobacteria</taxon>
        <taxon>Burkholderiales</taxon>
        <taxon>Sphaerotilaceae</taxon>
        <taxon>Caldimonas</taxon>
    </lineage>
</organism>
<keyword evidence="4" id="KW-0472">Membrane</keyword>
<evidence type="ECO:0000313" key="7">
    <source>
        <dbReference type="EMBL" id="PPE67760.1"/>
    </source>
</evidence>
<reference evidence="7 8" key="1">
    <citation type="submission" date="2018-02" db="EMBL/GenBank/DDBJ databases">
        <title>Reclassifiation of [Polyangium] brachysporum DSM 7029 as Guopingzhaonella breviflexa gen. nov., sp. nov., a member of the family Comamonadaceae.</title>
        <authorList>
            <person name="Tang B."/>
        </authorList>
    </citation>
    <scope>NUCLEOTIDE SEQUENCE [LARGE SCALE GENOMIC DNA]</scope>
    <source>
        <strain evidence="7 8">BCRC 80649</strain>
    </source>
</reference>
<evidence type="ECO:0000256" key="6">
    <source>
        <dbReference type="ARBA" id="ARBA00023288"/>
    </source>
</evidence>
<sequence>MKHLWIVLMLASFGLTGCNTIQGLGKDVQKVGETMEEAASRKK</sequence>
<evidence type="ECO:0000256" key="3">
    <source>
        <dbReference type="ARBA" id="ARBA00022729"/>
    </source>
</evidence>
<evidence type="ECO:0000256" key="4">
    <source>
        <dbReference type="ARBA" id="ARBA00023136"/>
    </source>
</evidence>
<dbReference type="RefSeq" id="WP_104300684.1">
    <property type="nucleotide sequence ID" value="NZ_PSNX01000002.1"/>
</dbReference>
<dbReference type="InterPro" id="IPR012556">
    <property type="entry name" value="Entericidin"/>
</dbReference>
<comment type="caution">
    <text evidence="7">The sequence shown here is derived from an EMBL/GenBank/DDBJ whole genome shotgun (WGS) entry which is preliminary data.</text>
</comment>
<keyword evidence="2" id="KW-1003">Cell membrane</keyword>
<dbReference type="AlphaFoldDB" id="A0A2S5SYE9"/>
<dbReference type="GO" id="GO:0016020">
    <property type="term" value="C:membrane"/>
    <property type="evidence" value="ECO:0007669"/>
    <property type="project" value="InterPro"/>
</dbReference>
<evidence type="ECO:0000256" key="2">
    <source>
        <dbReference type="ARBA" id="ARBA00022475"/>
    </source>
</evidence>
<gene>
    <name evidence="7" type="ORF">C1704_02540</name>
</gene>
<dbReference type="Proteomes" id="UP000238605">
    <property type="component" value="Unassembled WGS sequence"/>
</dbReference>
<keyword evidence="5" id="KW-0564">Palmitate</keyword>
<keyword evidence="8" id="KW-1185">Reference proteome</keyword>
<protein>
    <submittedName>
        <fullName evidence="7">Entericidin</fullName>
    </submittedName>
</protein>
<evidence type="ECO:0000256" key="1">
    <source>
        <dbReference type="ARBA" id="ARBA00010296"/>
    </source>
</evidence>
<keyword evidence="6" id="KW-0449">Lipoprotein</keyword>
<dbReference type="EMBL" id="PSNX01000002">
    <property type="protein sequence ID" value="PPE67760.1"/>
    <property type="molecule type" value="Genomic_DNA"/>
</dbReference>
<dbReference type="Pfam" id="PF08085">
    <property type="entry name" value="Entericidin"/>
    <property type="match status" value="1"/>
</dbReference>
<keyword evidence="3" id="KW-0732">Signal</keyword>
<dbReference type="GO" id="GO:0009636">
    <property type="term" value="P:response to toxic substance"/>
    <property type="evidence" value="ECO:0007669"/>
    <property type="project" value="InterPro"/>
</dbReference>
<name>A0A2S5SYE9_9BURK</name>
<evidence type="ECO:0000313" key="8">
    <source>
        <dbReference type="Proteomes" id="UP000238605"/>
    </source>
</evidence>
<comment type="similarity">
    <text evidence="1">Belongs to the EcnA/EcnB lipoprotein family.</text>
</comment>
<dbReference type="PROSITE" id="PS51257">
    <property type="entry name" value="PROKAR_LIPOPROTEIN"/>
    <property type="match status" value="1"/>
</dbReference>
<proteinExistence type="inferred from homology"/>
<dbReference type="OrthoDB" id="9181810at2"/>
<evidence type="ECO:0000256" key="5">
    <source>
        <dbReference type="ARBA" id="ARBA00023139"/>
    </source>
</evidence>